<accession>A0ABV7VGZ6</accession>
<protein>
    <submittedName>
        <fullName evidence="1">Uncharacterized protein</fullName>
    </submittedName>
</protein>
<evidence type="ECO:0000313" key="2">
    <source>
        <dbReference type="Proteomes" id="UP001595711"/>
    </source>
</evidence>
<organism evidence="1 2">
    <name type="scientific">Ferrovibrio xuzhouensis</name>
    <dbReference type="NCBI Taxonomy" id="1576914"/>
    <lineage>
        <taxon>Bacteria</taxon>
        <taxon>Pseudomonadati</taxon>
        <taxon>Pseudomonadota</taxon>
        <taxon>Alphaproteobacteria</taxon>
        <taxon>Rhodospirillales</taxon>
        <taxon>Rhodospirillaceae</taxon>
        <taxon>Ferrovibrio</taxon>
    </lineage>
</organism>
<name>A0ABV7VGZ6_9PROT</name>
<sequence>MSFLQQMAGEESAMMERNLQRHAQAYSIPYGTVSANQVGVMGNDHMLFIGNGANGWEQQLLGRLAMPEDWALRWHHVLTLRRHIAEKAGLRLVHLVMPEKQVVIPDLRWPKGTEPDFAHRPFMKIPWEAAGPSVPVYPASSFAAARDWSPVYWHGNSHCLASSSLIAARLALDAFGIDEPLDERNTATMTLTVAHDLMSHFHATPPEEEILRIRRPGEILLHRDRREENGSFTGSQYVLRNPAAPVDARLALFGDSYCWDIGIGDIMAGIFREVHFVWSKDILWDYIGKHAISHVLWESAERFLIKPPQR</sequence>
<dbReference type="RefSeq" id="WP_379727889.1">
    <property type="nucleotide sequence ID" value="NZ_JBHRYJ010000003.1"/>
</dbReference>
<keyword evidence="2" id="KW-1185">Reference proteome</keyword>
<dbReference type="EMBL" id="JBHRYJ010000003">
    <property type="protein sequence ID" value="MFC3676755.1"/>
    <property type="molecule type" value="Genomic_DNA"/>
</dbReference>
<evidence type="ECO:0000313" key="1">
    <source>
        <dbReference type="EMBL" id="MFC3676755.1"/>
    </source>
</evidence>
<proteinExistence type="predicted"/>
<comment type="caution">
    <text evidence="1">The sequence shown here is derived from an EMBL/GenBank/DDBJ whole genome shotgun (WGS) entry which is preliminary data.</text>
</comment>
<dbReference type="Proteomes" id="UP001595711">
    <property type="component" value="Unassembled WGS sequence"/>
</dbReference>
<reference evidence="2" key="1">
    <citation type="journal article" date="2019" name="Int. J. Syst. Evol. Microbiol.">
        <title>The Global Catalogue of Microorganisms (GCM) 10K type strain sequencing project: providing services to taxonomists for standard genome sequencing and annotation.</title>
        <authorList>
            <consortium name="The Broad Institute Genomics Platform"/>
            <consortium name="The Broad Institute Genome Sequencing Center for Infectious Disease"/>
            <person name="Wu L."/>
            <person name="Ma J."/>
        </authorList>
    </citation>
    <scope>NUCLEOTIDE SEQUENCE [LARGE SCALE GENOMIC DNA]</scope>
    <source>
        <strain evidence="2">KCTC 42182</strain>
    </source>
</reference>
<gene>
    <name evidence="1" type="ORF">ACFOOQ_14455</name>
</gene>